<comment type="caution">
    <text evidence="3">The sequence shown here is derived from an EMBL/GenBank/DDBJ whole genome shotgun (WGS) entry which is preliminary data.</text>
</comment>
<gene>
    <name evidence="3" type="ORF">GH714_006916</name>
</gene>
<accession>A0A6A6LHM0</accession>
<evidence type="ECO:0000256" key="1">
    <source>
        <dbReference type="ARBA" id="ARBA00022737"/>
    </source>
</evidence>
<organism evidence="3 4">
    <name type="scientific">Hevea brasiliensis</name>
    <name type="common">Para rubber tree</name>
    <name type="synonym">Siphonia brasiliensis</name>
    <dbReference type="NCBI Taxonomy" id="3981"/>
    <lineage>
        <taxon>Eukaryota</taxon>
        <taxon>Viridiplantae</taxon>
        <taxon>Streptophyta</taxon>
        <taxon>Embryophyta</taxon>
        <taxon>Tracheophyta</taxon>
        <taxon>Spermatophyta</taxon>
        <taxon>Magnoliopsida</taxon>
        <taxon>eudicotyledons</taxon>
        <taxon>Gunneridae</taxon>
        <taxon>Pentapetalae</taxon>
        <taxon>rosids</taxon>
        <taxon>fabids</taxon>
        <taxon>Malpighiales</taxon>
        <taxon>Euphorbiaceae</taxon>
        <taxon>Crotonoideae</taxon>
        <taxon>Micrandreae</taxon>
        <taxon>Hevea</taxon>
    </lineage>
</organism>
<name>A0A6A6LHM0_HEVBR</name>
<dbReference type="AlphaFoldDB" id="A0A6A6LHM0"/>
<evidence type="ECO:0000256" key="2">
    <source>
        <dbReference type="ARBA" id="ARBA00022884"/>
    </source>
</evidence>
<dbReference type="Gene3D" id="3.30.160.20">
    <property type="match status" value="2"/>
</dbReference>
<reference evidence="3 4" key="1">
    <citation type="journal article" date="2020" name="Mol. Plant">
        <title>The Chromosome-Based Rubber Tree Genome Provides New Insights into Spurge Genome Evolution and Rubber Biosynthesis.</title>
        <authorList>
            <person name="Liu J."/>
            <person name="Shi C."/>
            <person name="Shi C.C."/>
            <person name="Li W."/>
            <person name="Zhang Q.J."/>
            <person name="Zhang Y."/>
            <person name="Li K."/>
            <person name="Lu H.F."/>
            <person name="Shi C."/>
            <person name="Zhu S.T."/>
            <person name="Xiao Z.Y."/>
            <person name="Nan H."/>
            <person name="Yue Y."/>
            <person name="Zhu X.G."/>
            <person name="Wu Y."/>
            <person name="Hong X.N."/>
            <person name="Fan G.Y."/>
            <person name="Tong Y."/>
            <person name="Zhang D."/>
            <person name="Mao C.L."/>
            <person name="Liu Y.L."/>
            <person name="Hao S.J."/>
            <person name="Liu W.Q."/>
            <person name="Lv M.Q."/>
            <person name="Zhang H.B."/>
            <person name="Liu Y."/>
            <person name="Hu-Tang G.R."/>
            <person name="Wang J.P."/>
            <person name="Wang J.H."/>
            <person name="Sun Y.H."/>
            <person name="Ni S.B."/>
            <person name="Chen W.B."/>
            <person name="Zhang X.C."/>
            <person name="Jiao Y.N."/>
            <person name="Eichler E.E."/>
            <person name="Li G.H."/>
            <person name="Liu X."/>
            <person name="Gao L.Z."/>
        </authorList>
    </citation>
    <scope>NUCLEOTIDE SEQUENCE [LARGE SCALE GENOMIC DNA]</scope>
    <source>
        <strain evidence="4">cv. GT1</strain>
        <tissue evidence="3">Leaf</tissue>
    </source>
</reference>
<dbReference type="SUPFAM" id="SSF54768">
    <property type="entry name" value="dsRNA-binding domain-like"/>
    <property type="match status" value="1"/>
</dbReference>
<proteinExistence type="predicted"/>
<dbReference type="EMBL" id="JAAGAX010000010">
    <property type="protein sequence ID" value="KAF2300027.1"/>
    <property type="molecule type" value="Genomic_DNA"/>
</dbReference>
<evidence type="ECO:0008006" key="5">
    <source>
        <dbReference type="Google" id="ProtNLM"/>
    </source>
</evidence>
<dbReference type="PANTHER" id="PTHR46031:SF16">
    <property type="entry name" value="DOUBLE-STRANDED RNA-BINDING PROTEIN 4"/>
    <property type="match status" value="1"/>
</dbReference>
<keyword evidence="1" id="KW-0677">Repeat</keyword>
<dbReference type="GO" id="GO:0003723">
    <property type="term" value="F:RNA binding"/>
    <property type="evidence" value="ECO:0007669"/>
    <property type="project" value="UniProtKB-KW"/>
</dbReference>
<dbReference type="PANTHER" id="PTHR46031">
    <property type="match status" value="1"/>
</dbReference>
<keyword evidence="2" id="KW-0694">RNA-binding</keyword>
<sequence>MHKTKLQELCQKRKWGLPECSAMKNGPDRDSSPLLIHLFPAIPPSKPKTPPLSTSEGPFHALHFKATVTIDGHTFESPEFFTMFKEAENAAAKTAIGDR</sequence>
<dbReference type="Proteomes" id="UP000467840">
    <property type="component" value="Chromosome 4"/>
</dbReference>
<evidence type="ECO:0000313" key="3">
    <source>
        <dbReference type="EMBL" id="KAF2300027.1"/>
    </source>
</evidence>
<protein>
    <recommendedName>
        <fullName evidence="5">DRBM domain-containing protein</fullName>
    </recommendedName>
</protein>
<evidence type="ECO:0000313" key="4">
    <source>
        <dbReference type="Proteomes" id="UP000467840"/>
    </source>
</evidence>
<keyword evidence="4" id="KW-1185">Reference proteome</keyword>